<gene>
    <name evidence="1" type="ORF">RM539_16835</name>
</gene>
<sequence length="122" mass="14192">MKLEQKLGLIGLAGALVAGFVYTSIYIQKKERQEIKEIAEELAYTWKSKINLTLDQVHKLENLIIEYTIKKNEIINSPLNHESQIIKLKSVQKSENTALKKLLNQQQYENYTAINRQLTQKF</sequence>
<organism evidence="1 2">
    <name type="scientific">Autumnicola musiva</name>
    <dbReference type="NCBI Taxonomy" id="3075589"/>
    <lineage>
        <taxon>Bacteria</taxon>
        <taxon>Pseudomonadati</taxon>
        <taxon>Bacteroidota</taxon>
        <taxon>Flavobacteriia</taxon>
        <taxon>Flavobacteriales</taxon>
        <taxon>Flavobacteriaceae</taxon>
        <taxon>Autumnicola</taxon>
    </lineage>
</organism>
<dbReference type="EMBL" id="JAVRHK010000017">
    <property type="protein sequence ID" value="MDT0678251.1"/>
    <property type="molecule type" value="Genomic_DNA"/>
</dbReference>
<accession>A0ABU3D9P4</accession>
<dbReference type="Proteomes" id="UP001262582">
    <property type="component" value="Unassembled WGS sequence"/>
</dbReference>
<comment type="caution">
    <text evidence="1">The sequence shown here is derived from an EMBL/GenBank/DDBJ whole genome shotgun (WGS) entry which is preliminary data.</text>
</comment>
<evidence type="ECO:0000313" key="1">
    <source>
        <dbReference type="EMBL" id="MDT0678251.1"/>
    </source>
</evidence>
<keyword evidence="2" id="KW-1185">Reference proteome</keyword>
<proteinExistence type="predicted"/>
<dbReference type="RefSeq" id="WP_311504585.1">
    <property type="nucleotide sequence ID" value="NZ_JAVRHK010000017.1"/>
</dbReference>
<evidence type="ECO:0000313" key="2">
    <source>
        <dbReference type="Proteomes" id="UP001262582"/>
    </source>
</evidence>
<reference evidence="1 2" key="1">
    <citation type="submission" date="2023-09" db="EMBL/GenBank/DDBJ databases">
        <authorList>
            <person name="Rey-Velasco X."/>
        </authorList>
    </citation>
    <scope>NUCLEOTIDE SEQUENCE [LARGE SCALE GENOMIC DNA]</scope>
    <source>
        <strain evidence="1 2">F117</strain>
    </source>
</reference>
<protein>
    <submittedName>
        <fullName evidence="1">Uncharacterized protein</fullName>
    </submittedName>
</protein>
<name>A0ABU3D9P4_9FLAO</name>